<evidence type="ECO:0000256" key="1">
    <source>
        <dbReference type="HAMAP-Rule" id="MF_00226"/>
    </source>
</evidence>
<dbReference type="Gene3D" id="3.90.950.20">
    <property type="entry name" value="CinA-like"/>
    <property type="match status" value="1"/>
</dbReference>
<dbReference type="AlphaFoldDB" id="E4RZT7"/>
<reference key="1">
    <citation type="submission" date="2010-11" db="EMBL/GenBank/DDBJ databases">
        <title>The complete genome of Leadbetterella byssophila DSM 17132.</title>
        <authorList>
            <consortium name="US DOE Joint Genome Institute (JGI-PGF)"/>
            <person name="Lucas S."/>
            <person name="Copeland A."/>
            <person name="Lapidus A."/>
            <person name="Glavina del Rio T."/>
            <person name="Dalin E."/>
            <person name="Tice H."/>
            <person name="Bruce D."/>
            <person name="Goodwin L."/>
            <person name="Pitluck S."/>
            <person name="Kyrpides N."/>
            <person name="Mavromatis K."/>
            <person name="Ivanova N."/>
            <person name="Teshima H."/>
            <person name="Brettin T."/>
            <person name="Detter J.C."/>
            <person name="Han C."/>
            <person name="Tapia R."/>
            <person name="Land M."/>
            <person name="Hauser L."/>
            <person name="Markowitz V."/>
            <person name="Cheng J.-F."/>
            <person name="Hugenholtz P."/>
            <person name="Woyke T."/>
            <person name="Wu D."/>
            <person name="Tindall B."/>
            <person name="Pomrenke H.G."/>
            <person name="Brambilla E."/>
            <person name="Klenk H.-P."/>
            <person name="Eisen J.A."/>
        </authorList>
    </citation>
    <scope>NUCLEOTIDE SEQUENCE [LARGE SCALE GENOMIC DNA]</scope>
    <source>
        <strain>DSM 17132</strain>
    </source>
</reference>
<dbReference type="Pfam" id="PF18146">
    <property type="entry name" value="CinA_KH"/>
    <property type="match status" value="1"/>
</dbReference>
<proteinExistence type="inferred from homology"/>
<accession>E4RZT7</accession>
<dbReference type="InterPro" id="IPR036653">
    <property type="entry name" value="CinA-like_C"/>
</dbReference>
<dbReference type="PANTHER" id="PTHR13939">
    <property type="entry name" value="NICOTINAMIDE-NUCLEOTIDE AMIDOHYDROLASE PNCC"/>
    <property type="match status" value="1"/>
</dbReference>
<feature type="domain" description="MoaB/Mog" evidence="2">
    <location>
        <begin position="7"/>
        <end position="172"/>
    </location>
</feature>
<dbReference type="InterPro" id="IPR001453">
    <property type="entry name" value="MoaB/Mog_dom"/>
</dbReference>
<dbReference type="InterPro" id="IPR036425">
    <property type="entry name" value="MoaB/Mog-like_dom_sf"/>
</dbReference>
<reference evidence="3 4" key="2">
    <citation type="journal article" date="2011" name="Stand. Genomic Sci.">
        <title>Complete genome sequence of Leadbetterella byssophila type strain (4M15).</title>
        <authorList>
            <person name="Abt B."/>
            <person name="Teshima H."/>
            <person name="Lucas S."/>
            <person name="Lapidus A."/>
            <person name="Del Rio T.G."/>
            <person name="Nolan M."/>
            <person name="Tice H."/>
            <person name="Cheng J.F."/>
            <person name="Pitluck S."/>
            <person name="Liolios K."/>
            <person name="Pagani I."/>
            <person name="Ivanova N."/>
            <person name="Mavromatis K."/>
            <person name="Pati A."/>
            <person name="Tapia R."/>
            <person name="Han C."/>
            <person name="Goodwin L."/>
            <person name="Chen A."/>
            <person name="Palaniappan K."/>
            <person name="Land M."/>
            <person name="Hauser L."/>
            <person name="Chang Y.J."/>
            <person name="Jeffries C.D."/>
            <person name="Rohde M."/>
            <person name="Goker M."/>
            <person name="Tindall B.J."/>
            <person name="Detter J.C."/>
            <person name="Woyke T."/>
            <person name="Bristow J."/>
            <person name="Eisen J.A."/>
            <person name="Markowitz V."/>
            <person name="Hugenholtz P."/>
            <person name="Klenk H.P."/>
            <person name="Kyrpides N.C."/>
        </authorList>
    </citation>
    <scope>NUCLEOTIDE SEQUENCE [LARGE SCALE GENOMIC DNA]</scope>
    <source>
        <strain evidence="4">DSM 17132 / JCM 16389 / KACC 11308 / NBRC 106382 / 4M15</strain>
    </source>
</reference>
<dbReference type="OrthoDB" id="9801454at2"/>
<dbReference type="RefSeq" id="WP_013410250.1">
    <property type="nucleotide sequence ID" value="NC_014655.1"/>
</dbReference>
<dbReference type="NCBIfam" id="TIGR00200">
    <property type="entry name" value="cinA_nterm"/>
    <property type="match status" value="1"/>
</dbReference>
<keyword evidence="4" id="KW-1185">Reference proteome</keyword>
<dbReference type="InterPro" id="IPR008135">
    <property type="entry name" value="Competence-induced_CinA"/>
</dbReference>
<dbReference type="SMART" id="SM00852">
    <property type="entry name" value="MoCF_biosynth"/>
    <property type="match status" value="1"/>
</dbReference>
<dbReference type="NCBIfam" id="TIGR00199">
    <property type="entry name" value="PncC_domain"/>
    <property type="match status" value="1"/>
</dbReference>
<protein>
    <recommendedName>
        <fullName evidence="1">CinA-like protein</fullName>
    </recommendedName>
</protein>
<dbReference type="Pfam" id="PF02464">
    <property type="entry name" value="CinA"/>
    <property type="match status" value="1"/>
</dbReference>
<dbReference type="HOGENOM" id="CLU_030805_9_2_10"/>
<dbReference type="Proteomes" id="UP000007435">
    <property type="component" value="Chromosome"/>
</dbReference>
<dbReference type="InterPro" id="IPR050101">
    <property type="entry name" value="CinA"/>
</dbReference>
<sequence length="414" mass="45415">MRIIRAEIITIGDEILYGHILDTNSQWMAARLSELGIKVTKIISISDTREAILEAVQHSDSDIQLITGGLGPTKDDVTKTTLCEFTEDELKIHPVAEAHVRELFESRGLPFTEINRLQAAIPSKCEYLHNAAGTAPGMWFNHENRIIVSLPGVPVEMKYLMSEEVIPKVKERLKPPMLAHAYLKTAGIGESFLAEKIAHWEESLPEEMKLAYLPDLAEVKLRLSSFGGHTVEELQKKFEEIIPIIDDFVYAKEDVTIEKSIGELLLNQNATLSTAESCTGGNIAHQITKVAGSSSYFLGSVVSYANSVKLDILKVKSETLSNFGAVSEETVTEMALGVQRLTGSTYAIATSGIAGPGGGTPGKPVGTIWMAVTNGNETITKKLNLNRDRLGNIEYTTKAALNLLRLQLRGIWQK</sequence>
<dbReference type="KEGG" id="lby:Lbys_3581"/>
<gene>
    <name evidence="3" type="ordered locus">Lbys_3581</name>
</gene>
<dbReference type="InterPro" id="IPR008136">
    <property type="entry name" value="CinA_C"/>
</dbReference>
<name>E4RZT7_LEAB4</name>
<dbReference type="STRING" id="649349.Lbys_3581"/>
<evidence type="ECO:0000313" key="4">
    <source>
        <dbReference type="Proteomes" id="UP000007435"/>
    </source>
</evidence>
<organism evidence="3 4">
    <name type="scientific">Leadbetterella byssophila (strain DSM 17132 / JCM 16389 / KACC 11308 / NBRC 106382 / 4M15)</name>
    <dbReference type="NCBI Taxonomy" id="649349"/>
    <lineage>
        <taxon>Bacteria</taxon>
        <taxon>Pseudomonadati</taxon>
        <taxon>Bacteroidota</taxon>
        <taxon>Cytophagia</taxon>
        <taxon>Cytophagales</taxon>
        <taxon>Leadbetterellaceae</taxon>
        <taxon>Leadbetterella</taxon>
    </lineage>
</organism>
<dbReference type="eggNOG" id="COG1058">
    <property type="taxonomic scope" value="Bacteria"/>
</dbReference>
<dbReference type="Pfam" id="PF00994">
    <property type="entry name" value="MoCF_biosynth"/>
    <property type="match status" value="1"/>
</dbReference>
<evidence type="ECO:0000259" key="2">
    <source>
        <dbReference type="SMART" id="SM00852"/>
    </source>
</evidence>
<comment type="similarity">
    <text evidence="1">Belongs to the CinA family.</text>
</comment>
<dbReference type="CDD" id="cd00885">
    <property type="entry name" value="cinA"/>
    <property type="match status" value="1"/>
</dbReference>
<dbReference type="InterPro" id="IPR041424">
    <property type="entry name" value="CinA_KH"/>
</dbReference>
<dbReference type="HAMAP" id="MF_00226_B">
    <property type="entry name" value="CinA_B"/>
    <property type="match status" value="1"/>
</dbReference>
<dbReference type="EMBL" id="CP002305">
    <property type="protein sequence ID" value="ADQ19229.1"/>
    <property type="molecule type" value="Genomic_DNA"/>
</dbReference>
<dbReference type="eggNOG" id="COG1546">
    <property type="taxonomic scope" value="Bacteria"/>
</dbReference>
<dbReference type="SUPFAM" id="SSF142433">
    <property type="entry name" value="CinA-like"/>
    <property type="match status" value="1"/>
</dbReference>
<dbReference type="SUPFAM" id="SSF53218">
    <property type="entry name" value="Molybdenum cofactor biosynthesis proteins"/>
    <property type="match status" value="1"/>
</dbReference>
<dbReference type="PANTHER" id="PTHR13939:SF0">
    <property type="entry name" value="NMN AMIDOHYDROLASE-LIKE PROTEIN YFAY"/>
    <property type="match status" value="1"/>
</dbReference>
<dbReference type="PIRSF" id="PIRSF006728">
    <property type="entry name" value="CinA"/>
    <property type="match status" value="1"/>
</dbReference>
<dbReference type="Gene3D" id="3.40.980.10">
    <property type="entry name" value="MoaB/Mog-like domain"/>
    <property type="match status" value="1"/>
</dbReference>
<evidence type="ECO:0000313" key="3">
    <source>
        <dbReference type="EMBL" id="ADQ19229.1"/>
    </source>
</evidence>